<protein>
    <submittedName>
        <fullName evidence="1">Uncharacterized protein</fullName>
    </submittedName>
</protein>
<gene>
    <name evidence="1" type="ORF">PIB30_059190</name>
</gene>
<evidence type="ECO:0000313" key="2">
    <source>
        <dbReference type="Proteomes" id="UP001341840"/>
    </source>
</evidence>
<accession>A0ABU6VM81</accession>
<sequence length="148" mass="17040">MRSSILSIQWNDPITYSNLQVSTTIQRIHLVHHCKNRYNREGNRRDRQLIEFNPEIEKTLTKNRNRAKAQKALHRERQEANSEEGVSEEEILEDISAEEVQTNMADNVNNQRRTLEDFSIPTTASCGSSIVRHSRGCLGVTRPGNPTR</sequence>
<dbReference type="EMBL" id="JASCZI010151541">
    <property type="protein sequence ID" value="MED6173426.1"/>
    <property type="molecule type" value="Genomic_DNA"/>
</dbReference>
<proteinExistence type="predicted"/>
<reference evidence="1 2" key="1">
    <citation type="journal article" date="2023" name="Plants (Basel)">
        <title>Bridging the Gap: Combining Genomics and Transcriptomics Approaches to Understand Stylosanthes scabra, an Orphan Legume from the Brazilian Caatinga.</title>
        <authorList>
            <person name="Ferreira-Neto J.R.C."/>
            <person name="da Silva M.D."/>
            <person name="Binneck E."/>
            <person name="de Melo N.F."/>
            <person name="da Silva R.H."/>
            <person name="de Melo A.L.T.M."/>
            <person name="Pandolfi V."/>
            <person name="Bustamante F.O."/>
            <person name="Brasileiro-Vidal A.C."/>
            <person name="Benko-Iseppon A.M."/>
        </authorList>
    </citation>
    <scope>NUCLEOTIDE SEQUENCE [LARGE SCALE GENOMIC DNA]</scope>
    <source>
        <tissue evidence="1">Leaves</tissue>
    </source>
</reference>
<name>A0ABU6VM81_9FABA</name>
<dbReference type="Proteomes" id="UP001341840">
    <property type="component" value="Unassembled WGS sequence"/>
</dbReference>
<keyword evidence="2" id="KW-1185">Reference proteome</keyword>
<evidence type="ECO:0000313" key="1">
    <source>
        <dbReference type="EMBL" id="MED6173426.1"/>
    </source>
</evidence>
<comment type="caution">
    <text evidence="1">The sequence shown here is derived from an EMBL/GenBank/DDBJ whole genome shotgun (WGS) entry which is preliminary data.</text>
</comment>
<organism evidence="1 2">
    <name type="scientific">Stylosanthes scabra</name>
    <dbReference type="NCBI Taxonomy" id="79078"/>
    <lineage>
        <taxon>Eukaryota</taxon>
        <taxon>Viridiplantae</taxon>
        <taxon>Streptophyta</taxon>
        <taxon>Embryophyta</taxon>
        <taxon>Tracheophyta</taxon>
        <taxon>Spermatophyta</taxon>
        <taxon>Magnoliopsida</taxon>
        <taxon>eudicotyledons</taxon>
        <taxon>Gunneridae</taxon>
        <taxon>Pentapetalae</taxon>
        <taxon>rosids</taxon>
        <taxon>fabids</taxon>
        <taxon>Fabales</taxon>
        <taxon>Fabaceae</taxon>
        <taxon>Papilionoideae</taxon>
        <taxon>50 kb inversion clade</taxon>
        <taxon>dalbergioids sensu lato</taxon>
        <taxon>Dalbergieae</taxon>
        <taxon>Pterocarpus clade</taxon>
        <taxon>Stylosanthes</taxon>
    </lineage>
</organism>